<dbReference type="Gene3D" id="3.40.710.10">
    <property type="entry name" value="DD-peptidase/beta-lactamase superfamily"/>
    <property type="match status" value="1"/>
</dbReference>
<dbReference type="SUPFAM" id="SSF56601">
    <property type="entry name" value="beta-lactamase/transpeptidase-like"/>
    <property type="match status" value="1"/>
</dbReference>
<dbReference type="PANTHER" id="PTHR43319:SF3">
    <property type="entry name" value="BETA-LACTAMASE-RELATED DOMAIN-CONTAINING PROTEIN"/>
    <property type="match status" value="1"/>
</dbReference>
<proteinExistence type="predicted"/>
<gene>
    <name evidence="2" type="ORF">A7985_11095</name>
</gene>
<name>A0A1C0TQU4_9GAMM</name>
<dbReference type="AlphaFoldDB" id="A0A1C0TQU4"/>
<organism evidence="2 3">
    <name type="scientific">Pseudoalteromonas luteoviolacea</name>
    <dbReference type="NCBI Taxonomy" id="43657"/>
    <lineage>
        <taxon>Bacteria</taxon>
        <taxon>Pseudomonadati</taxon>
        <taxon>Pseudomonadota</taxon>
        <taxon>Gammaproteobacteria</taxon>
        <taxon>Alteromonadales</taxon>
        <taxon>Pseudoalteromonadaceae</taxon>
        <taxon>Pseudoalteromonas</taxon>
    </lineage>
</organism>
<evidence type="ECO:0000259" key="1">
    <source>
        <dbReference type="Pfam" id="PF00144"/>
    </source>
</evidence>
<dbReference type="PANTHER" id="PTHR43319">
    <property type="entry name" value="BETA-LACTAMASE-RELATED"/>
    <property type="match status" value="1"/>
</dbReference>
<dbReference type="InterPro" id="IPR012338">
    <property type="entry name" value="Beta-lactam/transpept-like"/>
</dbReference>
<accession>A0A1C0TQU4</accession>
<dbReference type="InterPro" id="IPR052907">
    <property type="entry name" value="Beta-lactamase/esterase"/>
</dbReference>
<reference evidence="3" key="1">
    <citation type="submission" date="2016-07" db="EMBL/GenBank/DDBJ databases">
        <authorList>
            <person name="Florea S."/>
            <person name="Webb J.S."/>
            <person name="Jaromczyk J."/>
            <person name="Schardl C.L."/>
        </authorList>
    </citation>
    <scope>NUCLEOTIDE SEQUENCE [LARGE SCALE GENOMIC DNA]</scope>
    <source>
        <strain evidence="3">IPB1</strain>
    </source>
</reference>
<sequence>MDKLDTAQIDGYLCEKFSPIHQAFERNFVQFSETGAAVCIFHKGKLAAHLYGSYHSPNGPWANSDRVAFMSCSKALLAICIHLLAARKVISLDAPVKTYWPEFANNGKRNITIDAVLNHTAGLPSHNTGSSGDIFEWQKTIHNIERAKPIFLHQQKLAYHALTFGHILGEIIRRVDGRTPSQFFKDEIAVPFDINCALTKDPQFTHRAIINTKAFSPSLLYFMSHWLPIIPHWKCQFFRQCNTEYHPNSLSWSQGQIPAVTGHGSAYGLAKLYAFLAQDGALNNQQLLPRAQVRKLRELSIAGRELTTNMHWRMGSGIMLNSPPFCDMGPNQESFGHMGMGGSIGFADPKAQLSFAFVSEHFHQPHKNDPSIGGGRMQNLIKACYQCL</sequence>
<feature type="domain" description="Beta-lactamase-related" evidence="1">
    <location>
        <begin position="24"/>
        <end position="365"/>
    </location>
</feature>
<dbReference type="EMBL" id="MAUJ01000003">
    <property type="protein sequence ID" value="OCQ21173.1"/>
    <property type="molecule type" value="Genomic_DNA"/>
</dbReference>
<dbReference type="Pfam" id="PF00144">
    <property type="entry name" value="Beta-lactamase"/>
    <property type="match status" value="1"/>
</dbReference>
<dbReference type="RefSeq" id="WP_065790543.1">
    <property type="nucleotide sequence ID" value="NZ_MAUJ01000003.1"/>
</dbReference>
<dbReference type="InterPro" id="IPR001466">
    <property type="entry name" value="Beta-lactam-related"/>
</dbReference>
<evidence type="ECO:0000313" key="2">
    <source>
        <dbReference type="EMBL" id="OCQ21173.1"/>
    </source>
</evidence>
<dbReference type="Proteomes" id="UP000093366">
    <property type="component" value="Unassembled WGS sequence"/>
</dbReference>
<evidence type="ECO:0000313" key="3">
    <source>
        <dbReference type="Proteomes" id="UP000093366"/>
    </source>
</evidence>
<protein>
    <recommendedName>
        <fullName evidence="1">Beta-lactamase-related domain-containing protein</fullName>
    </recommendedName>
</protein>
<comment type="caution">
    <text evidence="2">The sequence shown here is derived from an EMBL/GenBank/DDBJ whole genome shotgun (WGS) entry which is preliminary data.</text>
</comment>